<keyword evidence="7" id="KW-1185">Reference proteome</keyword>
<dbReference type="Gene3D" id="1.10.530.10">
    <property type="match status" value="1"/>
</dbReference>
<evidence type="ECO:0000259" key="5">
    <source>
        <dbReference type="PROSITE" id="PS51782"/>
    </source>
</evidence>
<evidence type="ECO:0000256" key="2">
    <source>
        <dbReference type="ARBA" id="ARBA00022801"/>
    </source>
</evidence>
<evidence type="ECO:0000313" key="6">
    <source>
        <dbReference type="EMBL" id="RII42117.1"/>
    </source>
</evidence>
<dbReference type="InterPro" id="IPR010618">
    <property type="entry name" value="RPF"/>
</dbReference>
<dbReference type="InterPro" id="IPR018392">
    <property type="entry name" value="LysM"/>
</dbReference>
<accession>A0A399JC50</accession>
<feature type="signal peptide" evidence="4">
    <location>
        <begin position="1"/>
        <end position="31"/>
    </location>
</feature>
<dbReference type="GO" id="GO:0016787">
    <property type="term" value="F:hydrolase activity"/>
    <property type="evidence" value="ECO:0007669"/>
    <property type="project" value="UniProtKB-KW"/>
</dbReference>
<gene>
    <name evidence="6" type="ORF">DWB68_09095</name>
</gene>
<dbReference type="InterPro" id="IPR052196">
    <property type="entry name" value="Bact_Kbp"/>
</dbReference>
<dbReference type="PROSITE" id="PS51782">
    <property type="entry name" value="LYSM"/>
    <property type="match status" value="1"/>
</dbReference>
<dbReference type="SUPFAM" id="SSF53955">
    <property type="entry name" value="Lysozyme-like"/>
    <property type="match status" value="1"/>
</dbReference>
<comment type="caution">
    <text evidence="6">The sequence shown here is derived from an EMBL/GenBank/DDBJ whole genome shotgun (WGS) entry which is preliminary data.</text>
</comment>
<evidence type="ECO:0000256" key="3">
    <source>
        <dbReference type="SAM" id="MobiDB-lite"/>
    </source>
</evidence>
<evidence type="ECO:0000256" key="4">
    <source>
        <dbReference type="SAM" id="SignalP"/>
    </source>
</evidence>
<comment type="similarity">
    <text evidence="1">Belongs to the transglycosylase family. Rpf subfamily.</text>
</comment>
<feature type="domain" description="LysM" evidence="5">
    <location>
        <begin position="193"/>
        <end position="240"/>
    </location>
</feature>
<dbReference type="CDD" id="cd00118">
    <property type="entry name" value="LysM"/>
    <property type="match status" value="1"/>
</dbReference>
<dbReference type="PANTHER" id="PTHR34700:SF4">
    <property type="entry name" value="PHAGE-LIKE ELEMENT PBSX PROTEIN XKDP"/>
    <property type="match status" value="1"/>
</dbReference>
<dbReference type="Proteomes" id="UP000265419">
    <property type="component" value="Unassembled WGS sequence"/>
</dbReference>
<evidence type="ECO:0000256" key="1">
    <source>
        <dbReference type="ARBA" id="ARBA00010830"/>
    </source>
</evidence>
<organism evidence="6 7">
    <name type="scientific">Galactobacter valiniphilus</name>
    <dbReference type="NCBI Taxonomy" id="2676122"/>
    <lineage>
        <taxon>Bacteria</taxon>
        <taxon>Bacillati</taxon>
        <taxon>Actinomycetota</taxon>
        <taxon>Actinomycetes</taxon>
        <taxon>Micrococcales</taxon>
        <taxon>Micrococcaceae</taxon>
        <taxon>Galactobacter</taxon>
    </lineage>
</organism>
<dbReference type="InterPro" id="IPR023346">
    <property type="entry name" value="Lysozyme-like_dom_sf"/>
</dbReference>
<dbReference type="SMART" id="SM00257">
    <property type="entry name" value="LysM"/>
    <property type="match status" value="1"/>
</dbReference>
<keyword evidence="2" id="KW-0378">Hydrolase</keyword>
<dbReference type="PANTHER" id="PTHR34700">
    <property type="entry name" value="POTASSIUM BINDING PROTEIN KBP"/>
    <property type="match status" value="1"/>
</dbReference>
<feature type="region of interest" description="Disordered" evidence="3">
    <location>
        <begin position="117"/>
        <end position="156"/>
    </location>
</feature>
<reference evidence="6 7" key="1">
    <citation type="submission" date="2018-07" db="EMBL/GenBank/DDBJ databases">
        <title>Arthrobacter sp. nov., isolated from raw cow's milk with high bacterial count.</title>
        <authorList>
            <person name="Hahne J."/>
            <person name="Isele D."/>
            <person name="Lipski A."/>
        </authorList>
    </citation>
    <scope>NUCLEOTIDE SEQUENCE [LARGE SCALE GENOMIC DNA]</scope>
    <source>
        <strain evidence="6 7">JZ R-35</strain>
    </source>
</reference>
<dbReference type="SUPFAM" id="SSF54106">
    <property type="entry name" value="LysM domain"/>
    <property type="match status" value="1"/>
</dbReference>
<proteinExistence type="inferred from homology"/>
<dbReference type="AlphaFoldDB" id="A0A399JC50"/>
<sequence>MLRRARRAGVLGAAAALLAAGAAVSAAPAQAATASANTWDKLAACESGGNWSINTGNGYSGGLQFTSSTWKAYGGKGSAHNASKAEQIRVAKKVQAGQGWGAWPACSAKLGLSGSKGASDGATGSGSNTSGKKSVASTSTRTSAPSTSTRSYSAKATTKSYAGTSRSYAGTAAKAAPAAPSLALPKNVKDSGKDYTVKSGETLATIAKAQGLDSWLSLYALNKSAISNPDLIFVGAELNVPTK</sequence>
<feature type="chain" id="PRO_5017276862" evidence="4">
    <location>
        <begin position="32"/>
        <end position="243"/>
    </location>
</feature>
<dbReference type="Gene3D" id="3.10.350.10">
    <property type="entry name" value="LysM domain"/>
    <property type="match status" value="1"/>
</dbReference>
<dbReference type="Pfam" id="PF06737">
    <property type="entry name" value="Transglycosylas"/>
    <property type="match status" value="1"/>
</dbReference>
<dbReference type="Pfam" id="PF01476">
    <property type="entry name" value="LysM"/>
    <property type="match status" value="1"/>
</dbReference>
<feature type="compositionally biased region" description="Low complexity" evidence="3">
    <location>
        <begin position="117"/>
        <end position="154"/>
    </location>
</feature>
<dbReference type="PROSITE" id="PS51318">
    <property type="entry name" value="TAT"/>
    <property type="match status" value="1"/>
</dbReference>
<keyword evidence="4" id="KW-0732">Signal</keyword>
<name>A0A399JC50_9MICC</name>
<dbReference type="InterPro" id="IPR006311">
    <property type="entry name" value="TAT_signal"/>
</dbReference>
<dbReference type="EMBL" id="QQXK01000016">
    <property type="protein sequence ID" value="RII42117.1"/>
    <property type="molecule type" value="Genomic_DNA"/>
</dbReference>
<evidence type="ECO:0000313" key="7">
    <source>
        <dbReference type="Proteomes" id="UP000265419"/>
    </source>
</evidence>
<protein>
    <submittedName>
        <fullName evidence="6">LysM peptidoglycan-binding domain-containing protein</fullName>
    </submittedName>
</protein>
<dbReference type="InterPro" id="IPR036779">
    <property type="entry name" value="LysM_dom_sf"/>
</dbReference>
<dbReference type="CDD" id="cd13925">
    <property type="entry name" value="RPF"/>
    <property type="match status" value="1"/>
</dbReference>